<evidence type="ECO:0000313" key="3">
    <source>
        <dbReference type="Proteomes" id="UP001237642"/>
    </source>
</evidence>
<protein>
    <submittedName>
        <fullName evidence="2">Uncharacterized protein</fullName>
    </submittedName>
</protein>
<reference evidence="2" key="2">
    <citation type="submission" date="2023-05" db="EMBL/GenBank/DDBJ databases">
        <authorList>
            <person name="Schelkunov M.I."/>
        </authorList>
    </citation>
    <scope>NUCLEOTIDE SEQUENCE</scope>
    <source>
        <strain evidence="2">Hsosn_3</strain>
        <tissue evidence="2">Leaf</tissue>
    </source>
</reference>
<sequence>MKIGLLSQTRHGVSTSLPWRLTFNRFTDTITCEQSNSSPNQEFQTTLSYVVDVEPKLWLPVRLVEACDVNLKFVAFIPLRTSLCVRPGISLNITQVSWSLTSCFLANLIIPTVLFLDFVMAITLMMTLAAITGAHNRLITSQPVVVFPYRLASDLT</sequence>
<dbReference type="Proteomes" id="UP001237642">
    <property type="component" value="Unassembled WGS sequence"/>
</dbReference>
<evidence type="ECO:0000256" key="1">
    <source>
        <dbReference type="SAM" id="Phobius"/>
    </source>
</evidence>
<keyword evidence="1" id="KW-0812">Transmembrane</keyword>
<keyword evidence="1" id="KW-1133">Transmembrane helix</keyword>
<accession>A0AAD8N9Z7</accession>
<gene>
    <name evidence="2" type="ORF">POM88_000676</name>
</gene>
<organism evidence="2 3">
    <name type="scientific">Heracleum sosnowskyi</name>
    <dbReference type="NCBI Taxonomy" id="360622"/>
    <lineage>
        <taxon>Eukaryota</taxon>
        <taxon>Viridiplantae</taxon>
        <taxon>Streptophyta</taxon>
        <taxon>Embryophyta</taxon>
        <taxon>Tracheophyta</taxon>
        <taxon>Spermatophyta</taxon>
        <taxon>Magnoliopsida</taxon>
        <taxon>eudicotyledons</taxon>
        <taxon>Gunneridae</taxon>
        <taxon>Pentapetalae</taxon>
        <taxon>asterids</taxon>
        <taxon>campanulids</taxon>
        <taxon>Apiales</taxon>
        <taxon>Apiaceae</taxon>
        <taxon>Apioideae</taxon>
        <taxon>apioid superclade</taxon>
        <taxon>Tordylieae</taxon>
        <taxon>Tordyliinae</taxon>
        <taxon>Heracleum</taxon>
    </lineage>
</organism>
<dbReference type="EMBL" id="JAUIZM010000001">
    <property type="protein sequence ID" value="KAK1401071.1"/>
    <property type="molecule type" value="Genomic_DNA"/>
</dbReference>
<feature type="transmembrane region" description="Helical" evidence="1">
    <location>
        <begin position="108"/>
        <end position="131"/>
    </location>
</feature>
<reference evidence="2" key="1">
    <citation type="submission" date="2023-02" db="EMBL/GenBank/DDBJ databases">
        <title>Genome of toxic invasive species Heracleum sosnowskyi carries increased number of genes despite the absence of recent whole-genome duplications.</title>
        <authorList>
            <person name="Schelkunov M."/>
            <person name="Shtratnikova V."/>
            <person name="Makarenko M."/>
            <person name="Klepikova A."/>
            <person name="Omelchenko D."/>
            <person name="Novikova G."/>
            <person name="Obukhova E."/>
            <person name="Bogdanov V."/>
            <person name="Penin A."/>
            <person name="Logacheva M."/>
        </authorList>
    </citation>
    <scope>NUCLEOTIDE SEQUENCE</scope>
    <source>
        <strain evidence="2">Hsosn_3</strain>
        <tissue evidence="2">Leaf</tissue>
    </source>
</reference>
<keyword evidence="3" id="KW-1185">Reference proteome</keyword>
<evidence type="ECO:0000313" key="2">
    <source>
        <dbReference type="EMBL" id="KAK1401071.1"/>
    </source>
</evidence>
<comment type="caution">
    <text evidence="2">The sequence shown here is derived from an EMBL/GenBank/DDBJ whole genome shotgun (WGS) entry which is preliminary data.</text>
</comment>
<proteinExistence type="predicted"/>
<keyword evidence="1" id="KW-0472">Membrane</keyword>
<name>A0AAD8N9Z7_9APIA</name>
<dbReference type="AlphaFoldDB" id="A0AAD8N9Z7"/>